<comment type="cofactor">
    <cofactor evidence="13">
        <name>Mg(2+)</name>
        <dbReference type="ChEBI" id="CHEBI:18420"/>
    </cofactor>
    <text evidence="13">Binds 1 Mg(2+) ion.</text>
</comment>
<evidence type="ECO:0000256" key="2">
    <source>
        <dbReference type="ARBA" id="ARBA00005984"/>
    </source>
</evidence>
<dbReference type="SUPFAM" id="SSF53649">
    <property type="entry name" value="Alkaline phosphatase-like"/>
    <property type="match status" value="1"/>
</dbReference>
<dbReference type="SMART" id="SM00098">
    <property type="entry name" value="alkPPc"/>
    <property type="match status" value="1"/>
</dbReference>
<feature type="binding site" evidence="13">
    <location>
        <position position="314"/>
    </location>
    <ligand>
        <name>Mg(2+)</name>
        <dbReference type="ChEBI" id="CHEBI:18420"/>
    </ligand>
</feature>
<proteinExistence type="inferred from homology"/>
<evidence type="ECO:0000256" key="8">
    <source>
        <dbReference type="ARBA" id="ARBA00022833"/>
    </source>
</evidence>
<feature type="binding site" evidence="13">
    <location>
        <position position="69"/>
    </location>
    <ligand>
        <name>Zn(2+)</name>
        <dbReference type="ChEBI" id="CHEBI:29105"/>
        <label>2</label>
    </ligand>
</feature>
<dbReference type="GO" id="GO:0004035">
    <property type="term" value="F:alkaline phosphatase activity"/>
    <property type="evidence" value="ECO:0007669"/>
    <property type="project" value="UniProtKB-EC"/>
</dbReference>
<keyword evidence="8 13" id="KW-0862">Zinc</keyword>
<sequence length="549" mass="60205">MLRETQPLLPRSGGTRDSRRWAPMLAALLLAAWLLTAQLYSGHLPLPHWPWPGHGRPTPKRNMIFFVTDGMGPASLSLARSFRQHTEQLPLNDTLWLDRHLVGSSRTRSSDSLVTDSAAGATAFACARKSYNGAIGVVPLGRSGRYAEAGARPCGTLLEAAKLQGYATGLVVTTRITDATPGAFSAHADLRVQEDLIAAQQLGATPLGRTVDLMLGGGSTHFRPHGRRDGRDLLGEAAAQGWQVVDDMQGFAALQGGANVSLPLLALLAENDIPFDIDRNPAQYPSLEEEAMTAVRALEAATRDSDQGFFLLIEGSRIDHAGHQNDPAAQVREVLAFDRAFRAVMEWAAAADVETVMVSTSDHETGGLTAARQVTPEYPEYVWYPEVLAQASHSGEYVQRKIVGFEGSHADKRRFIERDIMHRTLNITDYTANEIDMLARETDGNKVQDILNRMVSVRAQVGWTTHGHSAVDVNIYGYANTKRAWYDLLDHLQGNHENTEIGAYMEQYLQLDLDEVTERIANVTHAPGKGASVESVDAELHDQYGHKLY</sequence>
<keyword evidence="6 13" id="KW-0479">Metal-binding</keyword>
<keyword evidence="11" id="KW-0472">Membrane</keyword>
<feature type="binding site" evidence="13">
    <location>
        <position position="69"/>
    </location>
    <ligand>
        <name>Mg(2+)</name>
        <dbReference type="ChEBI" id="CHEBI:18420"/>
    </ligand>
</feature>
<evidence type="ECO:0000256" key="1">
    <source>
        <dbReference type="ARBA" id="ARBA00004167"/>
    </source>
</evidence>
<evidence type="ECO:0000256" key="3">
    <source>
        <dbReference type="ARBA" id="ARBA00012647"/>
    </source>
</evidence>
<evidence type="ECO:0000256" key="12">
    <source>
        <dbReference type="PIRSR" id="PIRSR601952-1"/>
    </source>
</evidence>
<dbReference type="Proteomes" id="UP001377567">
    <property type="component" value="Unassembled WGS sequence"/>
</dbReference>
<dbReference type="FunFam" id="3.40.720.10:FF:000063">
    <property type="entry name" value="Alkaline phosphatase"/>
    <property type="match status" value="1"/>
</dbReference>
<comment type="caution">
    <text evidence="16">The sequence shown here is derived from an EMBL/GenBank/DDBJ whole genome shotgun (WGS) entry which is preliminary data.</text>
</comment>
<evidence type="ECO:0000256" key="6">
    <source>
        <dbReference type="ARBA" id="ARBA00022723"/>
    </source>
</evidence>
<keyword evidence="4" id="KW-0597">Phosphoprotein</keyword>
<evidence type="ECO:0000256" key="14">
    <source>
        <dbReference type="RuleBase" id="RU003946"/>
    </source>
</evidence>
<dbReference type="GO" id="GO:0000329">
    <property type="term" value="C:fungal-type vacuole membrane"/>
    <property type="evidence" value="ECO:0007669"/>
    <property type="project" value="TreeGrafter"/>
</dbReference>
<feature type="binding site" evidence="13">
    <location>
        <position position="468"/>
    </location>
    <ligand>
        <name>Zn(2+)</name>
        <dbReference type="ChEBI" id="CHEBI:29105"/>
        <label>2</label>
    </ligand>
</feature>
<gene>
    <name evidence="16" type="ORF">DAKH74_030700</name>
</gene>
<accession>A0AAV5RXZ4</accession>
<dbReference type="AlphaFoldDB" id="A0AAV5RXZ4"/>
<evidence type="ECO:0000256" key="13">
    <source>
        <dbReference type="PIRSR" id="PIRSR601952-2"/>
    </source>
</evidence>
<dbReference type="CDD" id="cd16012">
    <property type="entry name" value="ALP"/>
    <property type="match status" value="1"/>
</dbReference>
<feature type="binding site" evidence="13">
    <location>
        <position position="362"/>
    </location>
    <ligand>
        <name>Zn(2+)</name>
        <dbReference type="ChEBI" id="CHEBI:29105"/>
        <label>2</label>
    </ligand>
</feature>
<evidence type="ECO:0000313" key="16">
    <source>
        <dbReference type="EMBL" id="GMM56454.1"/>
    </source>
</evidence>
<dbReference type="EC" id="3.1.3.1" evidence="3 15"/>
<dbReference type="InterPro" id="IPR018299">
    <property type="entry name" value="Alkaline_phosphatase_AS"/>
</dbReference>
<comment type="cofactor">
    <cofactor evidence="13">
        <name>Zn(2+)</name>
        <dbReference type="ChEBI" id="CHEBI:29105"/>
    </cofactor>
    <text evidence="13">Binds 2 Zn(2+) ions.</text>
</comment>
<keyword evidence="7 15" id="KW-0378">Hydrolase</keyword>
<dbReference type="Gene3D" id="1.10.60.40">
    <property type="match status" value="1"/>
</dbReference>
<dbReference type="PANTHER" id="PTHR11596">
    <property type="entry name" value="ALKALINE PHOSPHATASE"/>
    <property type="match status" value="1"/>
</dbReference>
<dbReference type="GO" id="GO:0019637">
    <property type="term" value="P:organophosphate metabolic process"/>
    <property type="evidence" value="ECO:0007669"/>
    <property type="project" value="UniProtKB-ARBA"/>
</dbReference>
<comment type="subcellular location">
    <subcellularLocation>
        <location evidence="1">Membrane</location>
        <topology evidence="1">Single-pass membrane protein</topology>
    </subcellularLocation>
</comment>
<dbReference type="EMBL" id="BTGD01000008">
    <property type="protein sequence ID" value="GMM56454.1"/>
    <property type="molecule type" value="Genomic_DNA"/>
</dbReference>
<keyword evidence="10" id="KW-1133">Transmembrane helix</keyword>
<dbReference type="PANTHER" id="PTHR11596:SF5">
    <property type="entry name" value="ALKALINE PHOSPHATASE"/>
    <property type="match status" value="1"/>
</dbReference>
<evidence type="ECO:0000256" key="4">
    <source>
        <dbReference type="ARBA" id="ARBA00022553"/>
    </source>
</evidence>
<evidence type="ECO:0000256" key="7">
    <source>
        <dbReference type="ARBA" id="ARBA00022801"/>
    </source>
</evidence>
<dbReference type="FunFam" id="1.10.60.40:FF:000002">
    <property type="entry name" value="Alkaline phosphatase"/>
    <property type="match status" value="1"/>
</dbReference>
<dbReference type="InterPro" id="IPR001952">
    <property type="entry name" value="Alkaline_phosphatase"/>
</dbReference>
<dbReference type="GO" id="GO:0046872">
    <property type="term" value="F:metal ion binding"/>
    <property type="evidence" value="ECO:0007669"/>
    <property type="project" value="UniProtKB-KW"/>
</dbReference>
<evidence type="ECO:0000256" key="9">
    <source>
        <dbReference type="ARBA" id="ARBA00022842"/>
    </source>
</evidence>
<evidence type="ECO:0000256" key="10">
    <source>
        <dbReference type="ARBA" id="ARBA00022989"/>
    </source>
</evidence>
<evidence type="ECO:0000256" key="15">
    <source>
        <dbReference type="RuleBase" id="RU003947"/>
    </source>
</evidence>
<dbReference type="Pfam" id="PF00245">
    <property type="entry name" value="Alk_phosphatase"/>
    <property type="match status" value="1"/>
</dbReference>
<feature type="binding site" evidence="13">
    <location>
        <position position="178"/>
    </location>
    <ligand>
        <name>Mg(2+)</name>
        <dbReference type="ChEBI" id="CHEBI:18420"/>
    </ligand>
</feature>
<dbReference type="PRINTS" id="PR00113">
    <property type="entry name" value="ALKPHPHTASE"/>
</dbReference>
<dbReference type="InterPro" id="IPR017850">
    <property type="entry name" value="Alkaline_phosphatase_core_sf"/>
</dbReference>
<name>A0AAV5RXZ4_MAUHU</name>
<comment type="catalytic activity">
    <reaction evidence="15">
        <text>a phosphate monoester + H2O = an alcohol + phosphate</text>
        <dbReference type="Rhea" id="RHEA:15017"/>
        <dbReference type="ChEBI" id="CHEBI:15377"/>
        <dbReference type="ChEBI" id="CHEBI:30879"/>
        <dbReference type="ChEBI" id="CHEBI:43474"/>
        <dbReference type="ChEBI" id="CHEBI:67140"/>
        <dbReference type="EC" id="3.1.3.1"/>
    </reaction>
</comment>
<dbReference type="Gene3D" id="3.40.720.10">
    <property type="entry name" value="Alkaline Phosphatase, subunit A"/>
    <property type="match status" value="1"/>
</dbReference>
<dbReference type="GO" id="GO:0006796">
    <property type="term" value="P:phosphate-containing compound metabolic process"/>
    <property type="evidence" value="ECO:0007669"/>
    <property type="project" value="UniProtKB-ARBA"/>
</dbReference>
<comment type="similarity">
    <text evidence="2 14">Belongs to the alkaline phosphatase family.</text>
</comment>
<feature type="binding site" evidence="13">
    <location>
        <position position="319"/>
    </location>
    <ligand>
        <name>Zn(2+)</name>
        <dbReference type="ChEBI" id="CHEBI:29105"/>
        <label>2</label>
    </ligand>
</feature>
<feature type="binding site" evidence="13">
    <location>
        <position position="180"/>
    </location>
    <ligand>
        <name>Mg(2+)</name>
        <dbReference type="ChEBI" id="CHEBI:18420"/>
    </ligand>
</feature>
<feature type="binding site" evidence="13">
    <location>
        <position position="323"/>
    </location>
    <ligand>
        <name>Zn(2+)</name>
        <dbReference type="ChEBI" id="CHEBI:29105"/>
        <label>2</label>
    </ligand>
</feature>
<keyword evidence="5" id="KW-0812">Transmembrane</keyword>
<keyword evidence="9 13" id="KW-0460">Magnesium</keyword>
<feature type="active site" description="Phosphoserine intermediate" evidence="12">
    <location>
        <position position="117"/>
    </location>
</feature>
<reference evidence="16 17" key="1">
    <citation type="journal article" date="2023" name="Elife">
        <title>Identification of key yeast species and microbe-microbe interactions impacting larval growth of Drosophila in the wild.</title>
        <authorList>
            <person name="Mure A."/>
            <person name="Sugiura Y."/>
            <person name="Maeda R."/>
            <person name="Honda K."/>
            <person name="Sakurai N."/>
            <person name="Takahashi Y."/>
            <person name="Watada M."/>
            <person name="Katoh T."/>
            <person name="Gotoh A."/>
            <person name="Gotoh Y."/>
            <person name="Taniguchi I."/>
            <person name="Nakamura K."/>
            <person name="Hayashi T."/>
            <person name="Katayama T."/>
            <person name="Uemura T."/>
            <person name="Hattori Y."/>
        </authorList>
    </citation>
    <scope>NUCLEOTIDE SEQUENCE [LARGE SCALE GENOMIC DNA]</scope>
    <source>
        <strain evidence="16 17">KH-74</strain>
    </source>
</reference>
<evidence type="ECO:0000256" key="11">
    <source>
        <dbReference type="ARBA" id="ARBA00023136"/>
    </source>
</evidence>
<protein>
    <recommendedName>
        <fullName evidence="3 15">Alkaline phosphatase</fullName>
        <ecNumber evidence="3 15">3.1.3.1</ecNumber>
    </recommendedName>
</protein>
<feature type="binding site" evidence="13">
    <location>
        <position position="363"/>
    </location>
    <ligand>
        <name>Zn(2+)</name>
        <dbReference type="ChEBI" id="CHEBI:29105"/>
        <label>2</label>
    </ligand>
</feature>
<evidence type="ECO:0000256" key="5">
    <source>
        <dbReference type="ARBA" id="ARBA00022692"/>
    </source>
</evidence>
<dbReference type="PROSITE" id="PS00123">
    <property type="entry name" value="ALKALINE_PHOSPHATASE"/>
    <property type="match status" value="1"/>
</dbReference>
<keyword evidence="17" id="KW-1185">Reference proteome</keyword>
<organism evidence="16 17">
    <name type="scientific">Maudiozyma humilis</name>
    <name type="common">Sour dough yeast</name>
    <name type="synonym">Kazachstania humilis</name>
    <dbReference type="NCBI Taxonomy" id="51915"/>
    <lineage>
        <taxon>Eukaryota</taxon>
        <taxon>Fungi</taxon>
        <taxon>Dikarya</taxon>
        <taxon>Ascomycota</taxon>
        <taxon>Saccharomycotina</taxon>
        <taxon>Saccharomycetes</taxon>
        <taxon>Saccharomycetales</taxon>
        <taxon>Saccharomycetaceae</taxon>
        <taxon>Maudiozyma</taxon>
    </lineage>
</organism>
<evidence type="ECO:0000313" key="17">
    <source>
        <dbReference type="Proteomes" id="UP001377567"/>
    </source>
</evidence>